<sequence>MMNIPFRALHDPSLNLMLPRSRCPLISWTVAPLPASTFPFPSRPAALCALNSLAVQLSEAS</sequence>
<dbReference type="EMBL" id="GBRH01207038">
    <property type="protein sequence ID" value="JAD90857.1"/>
    <property type="molecule type" value="Transcribed_RNA"/>
</dbReference>
<protein>
    <submittedName>
        <fullName evidence="1">Uncharacterized protein</fullName>
    </submittedName>
</protein>
<accession>A0A0A9E4D9</accession>
<reference evidence="1" key="1">
    <citation type="submission" date="2014-09" db="EMBL/GenBank/DDBJ databases">
        <authorList>
            <person name="Magalhaes I.L.F."/>
            <person name="Oliveira U."/>
            <person name="Santos F.R."/>
            <person name="Vidigal T.H.D.A."/>
            <person name="Brescovit A.D."/>
            <person name="Santos A.J."/>
        </authorList>
    </citation>
    <scope>NUCLEOTIDE SEQUENCE</scope>
    <source>
        <tissue evidence="1">Shoot tissue taken approximately 20 cm above the soil surface</tissue>
    </source>
</reference>
<organism evidence="1">
    <name type="scientific">Arundo donax</name>
    <name type="common">Giant reed</name>
    <name type="synonym">Donax arundinaceus</name>
    <dbReference type="NCBI Taxonomy" id="35708"/>
    <lineage>
        <taxon>Eukaryota</taxon>
        <taxon>Viridiplantae</taxon>
        <taxon>Streptophyta</taxon>
        <taxon>Embryophyta</taxon>
        <taxon>Tracheophyta</taxon>
        <taxon>Spermatophyta</taxon>
        <taxon>Magnoliopsida</taxon>
        <taxon>Liliopsida</taxon>
        <taxon>Poales</taxon>
        <taxon>Poaceae</taxon>
        <taxon>PACMAD clade</taxon>
        <taxon>Arundinoideae</taxon>
        <taxon>Arundineae</taxon>
        <taxon>Arundo</taxon>
    </lineage>
</organism>
<reference evidence="1" key="2">
    <citation type="journal article" date="2015" name="Data Brief">
        <title>Shoot transcriptome of the giant reed, Arundo donax.</title>
        <authorList>
            <person name="Barrero R.A."/>
            <person name="Guerrero F.D."/>
            <person name="Moolhuijzen P."/>
            <person name="Goolsby J.A."/>
            <person name="Tidwell J."/>
            <person name="Bellgard S.E."/>
            <person name="Bellgard M.I."/>
        </authorList>
    </citation>
    <scope>NUCLEOTIDE SEQUENCE</scope>
    <source>
        <tissue evidence="1">Shoot tissue taken approximately 20 cm above the soil surface</tissue>
    </source>
</reference>
<dbReference type="AlphaFoldDB" id="A0A0A9E4D9"/>
<name>A0A0A9E4D9_ARUDO</name>
<proteinExistence type="predicted"/>
<evidence type="ECO:0000313" key="1">
    <source>
        <dbReference type="EMBL" id="JAD90857.1"/>
    </source>
</evidence>